<accession>A0AAV1LUH2</accession>
<gene>
    <name evidence="3" type="ORF">PARMNEM_LOCUS17848</name>
</gene>
<evidence type="ECO:0000259" key="2">
    <source>
        <dbReference type="Pfam" id="PF14214"/>
    </source>
</evidence>
<dbReference type="InterPro" id="IPR025476">
    <property type="entry name" value="Helitron_helicase-like"/>
</dbReference>
<dbReference type="EMBL" id="CAVLGL010000104">
    <property type="protein sequence ID" value="CAK1598911.1"/>
    <property type="molecule type" value="Genomic_DNA"/>
</dbReference>
<evidence type="ECO:0000256" key="1">
    <source>
        <dbReference type="SAM" id="MobiDB-lite"/>
    </source>
</evidence>
<feature type="compositionally biased region" description="Polar residues" evidence="1">
    <location>
        <begin position="7"/>
        <end position="16"/>
    </location>
</feature>
<feature type="compositionally biased region" description="Polar residues" evidence="1">
    <location>
        <begin position="115"/>
        <end position="128"/>
    </location>
</feature>
<comment type="caution">
    <text evidence="3">The sequence shown here is derived from an EMBL/GenBank/DDBJ whole genome shotgun (WGS) entry which is preliminary data.</text>
</comment>
<feature type="compositionally biased region" description="Polar residues" evidence="1">
    <location>
        <begin position="64"/>
        <end position="76"/>
    </location>
</feature>
<feature type="compositionally biased region" description="Polar residues" evidence="1">
    <location>
        <begin position="157"/>
        <end position="170"/>
    </location>
</feature>
<dbReference type="Proteomes" id="UP001314205">
    <property type="component" value="Unassembled WGS sequence"/>
</dbReference>
<dbReference type="PANTHER" id="PTHR45786:SF74">
    <property type="entry name" value="ATP-DEPENDENT DNA HELICASE"/>
    <property type="match status" value="1"/>
</dbReference>
<name>A0AAV1LUH2_9NEOP</name>
<organism evidence="3 4">
    <name type="scientific">Parnassius mnemosyne</name>
    <name type="common">clouded apollo</name>
    <dbReference type="NCBI Taxonomy" id="213953"/>
    <lineage>
        <taxon>Eukaryota</taxon>
        <taxon>Metazoa</taxon>
        <taxon>Ecdysozoa</taxon>
        <taxon>Arthropoda</taxon>
        <taxon>Hexapoda</taxon>
        <taxon>Insecta</taxon>
        <taxon>Pterygota</taxon>
        <taxon>Neoptera</taxon>
        <taxon>Endopterygota</taxon>
        <taxon>Lepidoptera</taxon>
        <taxon>Glossata</taxon>
        <taxon>Ditrysia</taxon>
        <taxon>Papilionoidea</taxon>
        <taxon>Papilionidae</taxon>
        <taxon>Parnassiinae</taxon>
        <taxon>Parnassini</taxon>
        <taxon>Parnassius</taxon>
        <taxon>Driopa</taxon>
    </lineage>
</organism>
<feature type="compositionally biased region" description="Basic and acidic residues" evidence="1">
    <location>
        <begin position="146"/>
        <end position="156"/>
    </location>
</feature>
<sequence>MPRKGKSSLSRVSSQRQAKRLARSLESLEDAELRRQEQAERQAAFRASETPSQRQERHFEQTEQRQATLRATETPDQSQRRRLEQAERQATLRATETPAQSQRRRLEQAERQATLRATETPAQSQQRLFEQAERQAALRAAETPDETQHRLIEQAERQSTIRASETPEQTQARRDANAQLQAERRQNFQINNWSVFNDAAFNYDPLIDYRNHRLVVIGLMDKACRFSSALKWKDETAGMCCSNGKVSLPLLGEPEEPLKTLFLYDANESRRFINRIRKYNSCFQMTSFGVDREIIMPGFSPTFTVQGQIYHRIGSLFPAENEQHKFLQVYFMGDEEIEVDRRCQFIQGVERDTVFKIQRFLHERNILVKTFKTALEILPEEDYKVVIHADRTPRGEHERRYNAPLINEIAAVISGDQFSSRDIVLRARDDTLQRVADTHKFYDALQYSLIYCKVQEGYHFQIPLINSVTKEPTPNKKVSCMDFYTYHMMLRENDFNLLARYRQLFHQFLVDMYVKVESEHLRYISLNQKKLRVENYIHLQDAVSSDASLNPRNLGKMVILPSSFVNSPRYLHEYTQDAFAYIRTYGRPDLFVTFTCNPTWKEITEELMPGQKSTDRHYLVARVFRLKVQIFSERCSASCIQLNGKKENYRMPTF</sequence>
<dbReference type="Pfam" id="PF14214">
    <property type="entry name" value="Helitron_like_N"/>
    <property type="match status" value="1"/>
</dbReference>
<feature type="domain" description="Helitron helicase-like" evidence="2">
    <location>
        <begin position="483"/>
        <end position="634"/>
    </location>
</feature>
<feature type="compositionally biased region" description="Basic and acidic residues" evidence="1">
    <location>
        <begin position="54"/>
        <end position="63"/>
    </location>
</feature>
<protein>
    <recommendedName>
        <fullName evidence="2">Helitron helicase-like domain-containing protein</fullName>
    </recommendedName>
</protein>
<feature type="compositionally biased region" description="Basic and acidic residues" evidence="1">
    <location>
        <begin position="31"/>
        <end position="40"/>
    </location>
</feature>
<proteinExistence type="predicted"/>
<dbReference type="AlphaFoldDB" id="A0AAV1LUH2"/>
<feature type="region of interest" description="Disordered" evidence="1">
    <location>
        <begin position="1"/>
        <end position="179"/>
    </location>
</feature>
<evidence type="ECO:0000313" key="4">
    <source>
        <dbReference type="Proteomes" id="UP001314205"/>
    </source>
</evidence>
<evidence type="ECO:0000313" key="3">
    <source>
        <dbReference type="EMBL" id="CAK1598911.1"/>
    </source>
</evidence>
<keyword evidence="4" id="KW-1185">Reference proteome</keyword>
<dbReference type="PANTHER" id="PTHR45786">
    <property type="entry name" value="DNA BINDING PROTEIN-LIKE"/>
    <property type="match status" value="1"/>
</dbReference>
<reference evidence="3 4" key="1">
    <citation type="submission" date="2023-11" db="EMBL/GenBank/DDBJ databases">
        <authorList>
            <person name="Hedman E."/>
            <person name="Englund M."/>
            <person name="Stromberg M."/>
            <person name="Nyberg Akerstrom W."/>
            <person name="Nylinder S."/>
            <person name="Jareborg N."/>
            <person name="Kallberg Y."/>
            <person name="Kronander E."/>
        </authorList>
    </citation>
    <scope>NUCLEOTIDE SEQUENCE [LARGE SCALE GENOMIC DNA]</scope>
</reference>
<feature type="compositionally biased region" description="Basic and acidic residues" evidence="1">
    <location>
        <begin position="78"/>
        <end position="87"/>
    </location>
</feature>